<accession>A0ABT7T1S7</accession>
<evidence type="ECO:0000313" key="2">
    <source>
        <dbReference type="Proteomes" id="UP001237823"/>
    </source>
</evidence>
<comment type="caution">
    <text evidence="1">The sequence shown here is derived from an EMBL/GenBank/DDBJ whole genome shotgun (WGS) entry which is preliminary data.</text>
</comment>
<name>A0ABT7T1S7_9MICO</name>
<keyword evidence="2" id="KW-1185">Reference proteome</keyword>
<reference evidence="1 2" key="1">
    <citation type="submission" date="2023-06" db="EMBL/GenBank/DDBJ databases">
        <authorList>
            <person name="Feng G."/>
            <person name="Li J."/>
            <person name="Zhu H."/>
        </authorList>
    </citation>
    <scope>NUCLEOTIDE SEQUENCE [LARGE SCALE GENOMIC DNA]</scope>
    <source>
        <strain evidence="1 2">RHCKG23</strain>
    </source>
</reference>
<protein>
    <submittedName>
        <fullName evidence="1">Uncharacterized protein</fullName>
    </submittedName>
</protein>
<dbReference type="RefSeq" id="WP_289457125.1">
    <property type="nucleotide sequence ID" value="NZ_JAUCML010000001.1"/>
</dbReference>
<organism evidence="1 2">
    <name type="scientific">Curtobacterium citri</name>
    <dbReference type="NCBI Taxonomy" id="3055139"/>
    <lineage>
        <taxon>Bacteria</taxon>
        <taxon>Bacillati</taxon>
        <taxon>Actinomycetota</taxon>
        <taxon>Actinomycetes</taxon>
        <taxon>Micrococcales</taxon>
        <taxon>Microbacteriaceae</taxon>
        <taxon>Curtobacterium</taxon>
    </lineage>
</organism>
<gene>
    <name evidence="1" type="ORF">QUG92_00300</name>
</gene>
<proteinExistence type="predicted"/>
<dbReference type="EMBL" id="JAUCML010000001">
    <property type="protein sequence ID" value="MDM7883536.1"/>
    <property type="molecule type" value="Genomic_DNA"/>
</dbReference>
<dbReference type="Proteomes" id="UP001237823">
    <property type="component" value="Unassembled WGS sequence"/>
</dbReference>
<sequence>MSVRLPRVAVRLTEDRLEYVGFLLSWSAPRAGIDTVLDDAFVEWRDERGVEHRRQIGLLTRAWEDDGTRFAPRWRWRREGLLRVRHWADARAC</sequence>
<evidence type="ECO:0000313" key="1">
    <source>
        <dbReference type="EMBL" id="MDM7883536.1"/>
    </source>
</evidence>